<dbReference type="AlphaFoldDB" id="A0A368HAQ7"/>
<gene>
    <name evidence="2" type="ORF">ANCCAN_01085</name>
</gene>
<evidence type="ECO:0000313" key="2">
    <source>
        <dbReference type="EMBL" id="RCN52709.1"/>
    </source>
</evidence>
<dbReference type="EMBL" id="JOJR01000005">
    <property type="protein sequence ID" value="RCN52709.1"/>
    <property type="molecule type" value="Genomic_DNA"/>
</dbReference>
<dbReference type="Proteomes" id="UP000252519">
    <property type="component" value="Unassembled WGS sequence"/>
</dbReference>
<feature type="region of interest" description="Disordered" evidence="1">
    <location>
        <begin position="1"/>
        <end position="37"/>
    </location>
</feature>
<feature type="non-terminal residue" evidence="2">
    <location>
        <position position="84"/>
    </location>
</feature>
<feature type="compositionally biased region" description="Basic and acidic residues" evidence="1">
    <location>
        <begin position="12"/>
        <end position="33"/>
    </location>
</feature>
<proteinExistence type="predicted"/>
<dbReference type="STRING" id="29170.A0A368HAQ7"/>
<evidence type="ECO:0000313" key="3">
    <source>
        <dbReference type="Proteomes" id="UP000252519"/>
    </source>
</evidence>
<name>A0A368HAQ7_ANCCA</name>
<protein>
    <submittedName>
        <fullName evidence="2">Uncharacterized protein</fullName>
    </submittedName>
</protein>
<feature type="compositionally biased region" description="Polar residues" evidence="1">
    <location>
        <begin position="1"/>
        <end position="11"/>
    </location>
</feature>
<keyword evidence="3" id="KW-1185">Reference proteome</keyword>
<organism evidence="2 3">
    <name type="scientific">Ancylostoma caninum</name>
    <name type="common">Dog hookworm</name>
    <dbReference type="NCBI Taxonomy" id="29170"/>
    <lineage>
        <taxon>Eukaryota</taxon>
        <taxon>Metazoa</taxon>
        <taxon>Ecdysozoa</taxon>
        <taxon>Nematoda</taxon>
        <taxon>Chromadorea</taxon>
        <taxon>Rhabditida</taxon>
        <taxon>Rhabditina</taxon>
        <taxon>Rhabditomorpha</taxon>
        <taxon>Strongyloidea</taxon>
        <taxon>Ancylostomatidae</taxon>
        <taxon>Ancylostomatinae</taxon>
        <taxon>Ancylostoma</taxon>
    </lineage>
</organism>
<sequence length="84" mass="9129">MNTEESASEGDNNNKSRNSSEHVAADEHKDTVKRNGRFKSVRVLENGTIPPSQSSASLISSICSQLNENGSVEMCAMQSERVCI</sequence>
<dbReference type="OrthoDB" id="10613529at2759"/>
<evidence type="ECO:0000256" key="1">
    <source>
        <dbReference type="SAM" id="MobiDB-lite"/>
    </source>
</evidence>
<comment type="caution">
    <text evidence="2">The sequence shown here is derived from an EMBL/GenBank/DDBJ whole genome shotgun (WGS) entry which is preliminary data.</text>
</comment>
<accession>A0A368HAQ7</accession>
<reference evidence="2 3" key="1">
    <citation type="submission" date="2014-10" db="EMBL/GenBank/DDBJ databases">
        <title>Draft genome of the hookworm Ancylostoma caninum.</title>
        <authorList>
            <person name="Mitreva M."/>
        </authorList>
    </citation>
    <scope>NUCLEOTIDE SEQUENCE [LARGE SCALE GENOMIC DNA]</scope>
    <source>
        <strain evidence="2 3">Baltimore</strain>
    </source>
</reference>